<evidence type="ECO:0000259" key="2">
    <source>
        <dbReference type="PROSITE" id="PS50405"/>
    </source>
</evidence>
<dbReference type="PROSITE" id="PS50405">
    <property type="entry name" value="GST_CTER"/>
    <property type="match status" value="1"/>
</dbReference>
<dbReference type="RefSeq" id="WP_184037937.1">
    <property type="nucleotide sequence ID" value="NZ_JACHHY010000009.1"/>
</dbReference>
<sequence length="202" mass="22574">MKLIASLTSPYARKVRIALLEKRLDCELIVDIPWEADTHVPDYNPLGKVPVLVADDGEVFYDSSVIVEYLDSVLSQPSLLPPPGLEAVRTRKLAALADGLCDAAVAIFLERKRPPAHQSVEWVSRQQRKIDAALATLERAADDTWLIGGRLSLADIVAGCALGYLDLRLTEIDWRARHPRLHSYFDRLMTRESFLQTMPPSS</sequence>
<feature type="domain" description="GST C-terminal" evidence="2">
    <location>
        <begin position="83"/>
        <end position="202"/>
    </location>
</feature>
<dbReference type="Pfam" id="PF13410">
    <property type="entry name" value="GST_C_2"/>
    <property type="match status" value="1"/>
</dbReference>
<dbReference type="SUPFAM" id="SSF47616">
    <property type="entry name" value="GST C-terminal domain-like"/>
    <property type="match status" value="1"/>
</dbReference>
<dbReference type="PANTHER" id="PTHR43968:SF6">
    <property type="entry name" value="GLUTATHIONE S-TRANSFERASE OMEGA"/>
    <property type="match status" value="1"/>
</dbReference>
<dbReference type="SUPFAM" id="SSF52833">
    <property type="entry name" value="Thioredoxin-like"/>
    <property type="match status" value="1"/>
</dbReference>
<keyword evidence="4" id="KW-1185">Reference proteome</keyword>
<dbReference type="AlphaFoldDB" id="A0A840MPX6"/>
<dbReference type="CDD" id="cd03205">
    <property type="entry name" value="GST_C_6"/>
    <property type="match status" value="1"/>
</dbReference>
<organism evidence="3 4">
    <name type="scientific">Chitinivorax tropicus</name>
    <dbReference type="NCBI Taxonomy" id="714531"/>
    <lineage>
        <taxon>Bacteria</taxon>
        <taxon>Pseudomonadati</taxon>
        <taxon>Pseudomonadota</taxon>
        <taxon>Betaproteobacteria</taxon>
        <taxon>Chitinivorax</taxon>
    </lineage>
</organism>
<protein>
    <submittedName>
        <fullName evidence="3">Glutathione S-transferase</fullName>
        <ecNumber evidence="3">2.5.1.18</ecNumber>
    </submittedName>
</protein>
<dbReference type="PANTHER" id="PTHR43968">
    <property type="match status" value="1"/>
</dbReference>
<dbReference type="SFLD" id="SFLDS00019">
    <property type="entry name" value="Glutathione_Transferase_(cytos"/>
    <property type="match status" value="1"/>
</dbReference>
<evidence type="ECO:0000259" key="1">
    <source>
        <dbReference type="PROSITE" id="PS50404"/>
    </source>
</evidence>
<dbReference type="InterPro" id="IPR036282">
    <property type="entry name" value="Glutathione-S-Trfase_C_sf"/>
</dbReference>
<gene>
    <name evidence="3" type="ORF">HNQ59_001815</name>
</gene>
<dbReference type="InterPro" id="IPR004045">
    <property type="entry name" value="Glutathione_S-Trfase_N"/>
</dbReference>
<name>A0A840MPX6_9PROT</name>
<dbReference type="InterPro" id="IPR036249">
    <property type="entry name" value="Thioredoxin-like_sf"/>
</dbReference>
<dbReference type="CDD" id="cd03049">
    <property type="entry name" value="GST_N_3"/>
    <property type="match status" value="1"/>
</dbReference>
<dbReference type="Pfam" id="PF13409">
    <property type="entry name" value="GST_N_2"/>
    <property type="match status" value="1"/>
</dbReference>
<accession>A0A840MPX6</accession>
<dbReference type="GO" id="GO:0005737">
    <property type="term" value="C:cytoplasm"/>
    <property type="evidence" value="ECO:0007669"/>
    <property type="project" value="TreeGrafter"/>
</dbReference>
<comment type="caution">
    <text evidence="3">The sequence shown here is derived from an EMBL/GenBank/DDBJ whole genome shotgun (WGS) entry which is preliminary data.</text>
</comment>
<evidence type="ECO:0000313" key="3">
    <source>
        <dbReference type="EMBL" id="MBB5018526.1"/>
    </source>
</evidence>
<dbReference type="GO" id="GO:0004364">
    <property type="term" value="F:glutathione transferase activity"/>
    <property type="evidence" value="ECO:0007669"/>
    <property type="project" value="UniProtKB-EC"/>
</dbReference>
<dbReference type="Gene3D" id="1.20.1050.10">
    <property type="match status" value="1"/>
</dbReference>
<evidence type="ECO:0000313" key="4">
    <source>
        <dbReference type="Proteomes" id="UP000575898"/>
    </source>
</evidence>
<dbReference type="PROSITE" id="PS50404">
    <property type="entry name" value="GST_NTER"/>
    <property type="match status" value="1"/>
</dbReference>
<dbReference type="Proteomes" id="UP000575898">
    <property type="component" value="Unassembled WGS sequence"/>
</dbReference>
<dbReference type="EMBL" id="JACHHY010000009">
    <property type="protein sequence ID" value="MBB5018526.1"/>
    <property type="molecule type" value="Genomic_DNA"/>
</dbReference>
<dbReference type="SFLD" id="SFLDG00358">
    <property type="entry name" value="Main_(cytGST)"/>
    <property type="match status" value="1"/>
</dbReference>
<feature type="domain" description="GST N-terminal" evidence="1">
    <location>
        <begin position="1"/>
        <end position="78"/>
    </location>
</feature>
<dbReference type="NCBIfam" id="NF007682">
    <property type="entry name" value="PRK10357.1"/>
    <property type="match status" value="1"/>
</dbReference>
<dbReference type="Gene3D" id="3.40.30.10">
    <property type="entry name" value="Glutaredoxin"/>
    <property type="match status" value="1"/>
</dbReference>
<proteinExistence type="predicted"/>
<dbReference type="EC" id="2.5.1.18" evidence="3"/>
<reference evidence="3 4" key="1">
    <citation type="submission" date="2020-08" db="EMBL/GenBank/DDBJ databases">
        <title>Genomic Encyclopedia of Type Strains, Phase IV (KMG-IV): sequencing the most valuable type-strain genomes for metagenomic binning, comparative biology and taxonomic classification.</title>
        <authorList>
            <person name="Goeker M."/>
        </authorList>
    </citation>
    <scope>NUCLEOTIDE SEQUENCE [LARGE SCALE GENOMIC DNA]</scope>
    <source>
        <strain evidence="3 4">DSM 27165</strain>
    </source>
</reference>
<keyword evidence="3" id="KW-0808">Transferase</keyword>
<dbReference type="InterPro" id="IPR040079">
    <property type="entry name" value="Glutathione_S-Trfase"/>
</dbReference>
<dbReference type="InterPro" id="IPR010987">
    <property type="entry name" value="Glutathione-S-Trfase_C-like"/>
</dbReference>
<dbReference type="InterPro" id="IPR050983">
    <property type="entry name" value="GST_Omega/HSP26"/>
</dbReference>